<reference evidence="1 2" key="1">
    <citation type="submission" date="2019-03" db="EMBL/GenBank/DDBJ databases">
        <title>Genomic Encyclopedia of Type Strains, Phase IV (KMG-IV): sequencing the most valuable type-strain genomes for metagenomic binning, comparative biology and taxonomic classification.</title>
        <authorList>
            <person name="Goeker M."/>
        </authorList>
    </citation>
    <scope>NUCLEOTIDE SEQUENCE [LARGE SCALE GENOMIC DNA]</scope>
    <source>
        <strain evidence="1 2">DSM 103428</strain>
    </source>
</reference>
<evidence type="ECO:0000313" key="2">
    <source>
        <dbReference type="Proteomes" id="UP000295210"/>
    </source>
</evidence>
<sequence length="239" mass="27187">MFIRLSPEGFGASESLAQAGAAFHKTLHRAFDQWIASGKSGMDKTVEAPFDRSVSTVPAGYSQPLSDDLNDWLVRNGLPQSVDASGQRVNPEPFVDFRKLKGAPRLTGRDFALFWFLHFMESPFRYQLARCSNPDCGAYFAYGRKPRRLIKRGAYCANCKGNGAALRRDLSRSRKMSFLLDAAAKAWAEWKQSRQNPDRSEWVARQVNKRCRTEIRRRWVTQHIKEILERVEAQGDAKG</sequence>
<keyword evidence="2" id="KW-1185">Reference proteome</keyword>
<organism evidence="1 2">
    <name type="scientific">Acidipila rosea</name>
    <dbReference type="NCBI Taxonomy" id="768535"/>
    <lineage>
        <taxon>Bacteria</taxon>
        <taxon>Pseudomonadati</taxon>
        <taxon>Acidobacteriota</taxon>
        <taxon>Terriglobia</taxon>
        <taxon>Terriglobales</taxon>
        <taxon>Acidobacteriaceae</taxon>
        <taxon>Acidipila</taxon>
    </lineage>
</organism>
<protein>
    <submittedName>
        <fullName evidence="1">Uncharacterized protein</fullName>
    </submittedName>
</protein>
<dbReference type="EMBL" id="SMGK01000001">
    <property type="protein sequence ID" value="TCK75877.1"/>
    <property type="molecule type" value="Genomic_DNA"/>
</dbReference>
<gene>
    <name evidence="1" type="ORF">C7378_0876</name>
</gene>
<evidence type="ECO:0000313" key="1">
    <source>
        <dbReference type="EMBL" id="TCK75877.1"/>
    </source>
</evidence>
<comment type="caution">
    <text evidence="1">The sequence shown here is derived from an EMBL/GenBank/DDBJ whole genome shotgun (WGS) entry which is preliminary data.</text>
</comment>
<dbReference type="Proteomes" id="UP000295210">
    <property type="component" value="Unassembled WGS sequence"/>
</dbReference>
<proteinExistence type="predicted"/>
<dbReference type="OrthoDB" id="123249at2"/>
<dbReference type="AlphaFoldDB" id="A0A4R1LDR3"/>
<accession>A0A4R1LDR3</accession>
<dbReference type="RefSeq" id="WP_131992154.1">
    <property type="nucleotide sequence ID" value="NZ_SMGK01000001.1"/>
</dbReference>
<name>A0A4R1LDR3_9BACT</name>